<reference evidence="5 6" key="1">
    <citation type="submission" date="2016-10" db="EMBL/GenBank/DDBJ databases">
        <authorList>
            <person name="de Groot N.N."/>
        </authorList>
    </citation>
    <scope>NUCLEOTIDE SEQUENCE [LARGE SCALE GENOMIC DNA]</scope>
    <source>
        <strain evidence="5 6">DSM 2784</strain>
    </source>
</reference>
<dbReference type="OrthoDB" id="9784774at2"/>
<name>A0A1G5RTX1_9FIRM</name>
<dbReference type="STRING" id="1120920.SAMN03080599_00605"/>
<proteinExistence type="predicted"/>
<feature type="active site" description="Tele-AMP-histidine intermediate" evidence="1">
    <location>
        <position position="100"/>
    </location>
</feature>
<dbReference type="InterPro" id="IPR036265">
    <property type="entry name" value="HIT-like_sf"/>
</dbReference>
<evidence type="ECO:0000256" key="3">
    <source>
        <dbReference type="PROSITE-ProRule" id="PRU00464"/>
    </source>
</evidence>
<dbReference type="PROSITE" id="PS00892">
    <property type="entry name" value="HIT_1"/>
    <property type="match status" value="1"/>
</dbReference>
<evidence type="ECO:0000256" key="2">
    <source>
        <dbReference type="PIRSR" id="PIRSR601310-3"/>
    </source>
</evidence>
<dbReference type="SUPFAM" id="SSF54197">
    <property type="entry name" value="HIT-like"/>
    <property type="match status" value="1"/>
</dbReference>
<dbReference type="PROSITE" id="PS51084">
    <property type="entry name" value="HIT_2"/>
    <property type="match status" value="1"/>
</dbReference>
<dbReference type="AlphaFoldDB" id="A0A1G5RTX1"/>
<sequence>MKDCLFCKIVNGEIPSNKAFEDQKLVVFHDISPVAPVHVLIVPKKHLKSLNEVGPEDADLIAHVFKVAAQVAAELGVSENGYRVVNNCGKDGGQTVDHLHFHLLGGRYLDWPPG</sequence>
<dbReference type="Proteomes" id="UP000199208">
    <property type="component" value="Unassembled WGS sequence"/>
</dbReference>
<protein>
    <submittedName>
        <fullName evidence="5">Histidine triad (HIT) family protein</fullName>
    </submittedName>
</protein>
<dbReference type="Pfam" id="PF01230">
    <property type="entry name" value="HIT"/>
    <property type="match status" value="1"/>
</dbReference>
<evidence type="ECO:0000256" key="1">
    <source>
        <dbReference type="PIRSR" id="PIRSR601310-1"/>
    </source>
</evidence>
<feature type="short sequence motif" description="Histidine triad motif" evidence="2 3">
    <location>
        <begin position="98"/>
        <end position="102"/>
    </location>
</feature>
<dbReference type="InterPro" id="IPR001310">
    <property type="entry name" value="Histidine_triad_HIT"/>
</dbReference>
<dbReference type="InterPro" id="IPR011146">
    <property type="entry name" value="HIT-like"/>
</dbReference>
<dbReference type="CDD" id="cd01276">
    <property type="entry name" value="PKCI_related"/>
    <property type="match status" value="1"/>
</dbReference>
<evidence type="ECO:0000313" key="6">
    <source>
        <dbReference type="Proteomes" id="UP000199208"/>
    </source>
</evidence>
<dbReference type="GO" id="GO:0003824">
    <property type="term" value="F:catalytic activity"/>
    <property type="evidence" value="ECO:0007669"/>
    <property type="project" value="InterPro"/>
</dbReference>
<evidence type="ECO:0000259" key="4">
    <source>
        <dbReference type="PROSITE" id="PS51084"/>
    </source>
</evidence>
<dbReference type="Gene3D" id="3.30.428.10">
    <property type="entry name" value="HIT-like"/>
    <property type="match status" value="1"/>
</dbReference>
<feature type="domain" description="HIT" evidence="4">
    <location>
        <begin position="5"/>
        <end position="114"/>
    </location>
</feature>
<keyword evidence="6" id="KW-1185">Reference proteome</keyword>
<dbReference type="PANTHER" id="PTHR23089">
    <property type="entry name" value="HISTIDINE TRIAD HIT PROTEIN"/>
    <property type="match status" value="1"/>
</dbReference>
<accession>A0A1G5RTX1</accession>
<dbReference type="EMBL" id="FMWL01000002">
    <property type="protein sequence ID" value="SCZ77160.1"/>
    <property type="molecule type" value="Genomic_DNA"/>
</dbReference>
<evidence type="ECO:0000313" key="5">
    <source>
        <dbReference type="EMBL" id="SCZ77160.1"/>
    </source>
</evidence>
<dbReference type="PRINTS" id="PR00332">
    <property type="entry name" value="HISTRIAD"/>
</dbReference>
<gene>
    <name evidence="5" type="ORF">SAMN03080599_00605</name>
</gene>
<organism evidence="5 6">
    <name type="scientific">Acidaminobacter hydrogenoformans DSM 2784</name>
    <dbReference type="NCBI Taxonomy" id="1120920"/>
    <lineage>
        <taxon>Bacteria</taxon>
        <taxon>Bacillati</taxon>
        <taxon>Bacillota</taxon>
        <taxon>Clostridia</taxon>
        <taxon>Peptostreptococcales</taxon>
        <taxon>Acidaminobacteraceae</taxon>
        <taxon>Acidaminobacter</taxon>
    </lineage>
</organism>
<dbReference type="RefSeq" id="WP_092589398.1">
    <property type="nucleotide sequence ID" value="NZ_FMWL01000002.1"/>
</dbReference>
<dbReference type="InterPro" id="IPR019808">
    <property type="entry name" value="Histidine_triad_CS"/>
</dbReference>